<gene>
    <name evidence="1" type="ORF">SCLTRI_LOCUS8788</name>
</gene>
<sequence length="161" mass="17846">MCKQQLIPFTAFLAGIFHLTLGLYIPESFSASATLSLTSLTPRQVGYTYCHTEQAGTCTIAYIINHKEALPLSIQILDNNCENGIGGKKYLLINATPDDIETDPIQTSPTTKFTVEYIADDKPARIKADGKEMFWRSADKGGKKIWTAPFDCHLRRGKSNT</sequence>
<comment type="caution">
    <text evidence="1">The sequence shown here is derived from an EMBL/GenBank/DDBJ whole genome shotgun (WGS) entry which is preliminary data.</text>
</comment>
<organism evidence="1 2">
    <name type="scientific">Sclerotinia trifoliorum</name>
    <dbReference type="NCBI Taxonomy" id="28548"/>
    <lineage>
        <taxon>Eukaryota</taxon>
        <taxon>Fungi</taxon>
        <taxon>Dikarya</taxon>
        <taxon>Ascomycota</taxon>
        <taxon>Pezizomycotina</taxon>
        <taxon>Leotiomycetes</taxon>
        <taxon>Helotiales</taxon>
        <taxon>Sclerotiniaceae</taxon>
        <taxon>Sclerotinia</taxon>
    </lineage>
</organism>
<dbReference type="EMBL" id="CAJHIA010000033">
    <property type="protein sequence ID" value="CAD6448995.1"/>
    <property type="molecule type" value="Genomic_DNA"/>
</dbReference>
<reference evidence="1" key="1">
    <citation type="submission" date="2020-10" db="EMBL/GenBank/DDBJ databases">
        <authorList>
            <person name="Kusch S."/>
        </authorList>
    </citation>
    <scope>NUCLEOTIDE SEQUENCE</scope>
    <source>
        <strain evidence="1">SwB9</strain>
    </source>
</reference>
<protein>
    <submittedName>
        <fullName evidence="1">2ebb8c1f-0081-4c0b-971d-866e7703cfa9</fullName>
    </submittedName>
</protein>
<name>A0A8H2W1I1_9HELO</name>
<dbReference type="Proteomes" id="UP000624404">
    <property type="component" value="Unassembled WGS sequence"/>
</dbReference>
<keyword evidence="2" id="KW-1185">Reference proteome</keyword>
<dbReference type="AlphaFoldDB" id="A0A8H2W1I1"/>
<evidence type="ECO:0000313" key="2">
    <source>
        <dbReference type="Proteomes" id="UP000624404"/>
    </source>
</evidence>
<accession>A0A8H2W1I1</accession>
<dbReference type="OrthoDB" id="3484999at2759"/>
<proteinExistence type="predicted"/>
<evidence type="ECO:0000313" key="1">
    <source>
        <dbReference type="EMBL" id="CAD6448995.1"/>
    </source>
</evidence>